<feature type="compositionally biased region" description="Polar residues" evidence="1">
    <location>
        <begin position="84"/>
        <end position="95"/>
    </location>
</feature>
<dbReference type="InterPro" id="IPR035897">
    <property type="entry name" value="Toll_tir_struct_dom_sf"/>
</dbReference>
<evidence type="ECO:0000313" key="2">
    <source>
        <dbReference type="EMBL" id="KAG2500327.1"/>
    </source>
</evidence>
<evidence type="ECO:0008006" key="4">
    <source>
        <dbReference type="Google" id="ProtNLM"/>
    </source>
</evidence>
<name>A0A835YCB7_9CHLO</name>
<proteinExistence type="predicted"/>
<dbReference type="AlphaFoldDB" id="A0A835YCB7"/>
<feature type="compositionally biased region" description="Gly residues" evidence="1">
    <location>
        <begin position="257"/>
        <end position="276"/>
    </location>
</feature>
<evidence type="ECO:0000313" key="3">
    <source>
        <dbReference type="Proteomes" id="UP000612055"/>
    </source>
</evidence>
<protein>
    <recommendedName>
        <fullName evidence="4">TIR domain-containing protein</fullName>
    </recommendedName>
</protein>
<reference evidence="2" key="1">
    <citation type="journal article" date="2020" name="bioRxiv">
        <title>Comparative genomics of Chlamydomonas.</title>
        <authorList>
            <person name="Craig R.J."/>
            <person name="Hasan A.R."/>
            <person name="Ness R.W."/>
            <person name="Keightley P.D."/>
        </authorList>
    </citation>
    <scope>NUCLEOTIDE SEQUENCE</scope>
    <source>
        <strain evidence="2">CCAP 11/70</strain>
    </source>
</reference>
<evidence type="ECO:0000256" key="1">
    <source>
        <dbReference type="SAM" id="MobiDB-lite"/>
    </source>
</evidence>
<organism evidence="2 3">
    <name type="scientific">Edaphochlamys debaryana</name>
    <dbReference type="NCBI Taxonomy" id="47281"/>
    <lineage>
        <taxon>Eukaryota</taxon>
        <taxon>Viridiplantae</taxon>
        <taxon>Chlorophyta</taxon>
        <taxon>core chlorophytes</taxon>
        <taxon>Chlorophyceae</taxon>
        <taxon>CS clade</taxon>
        <taxon>Chlamydomonadales</taxon>
        <taxon>Chlamydomonadales incertae sedis</taxon>
        <taxon>Edaphochlamys</taxon>
    </lineage>
</organism>
<dbReference type="Gene3D" id="3.40.50.10140">
    <property type="entry name" value="Toll/interleukin-1 receptor homology (TIR) domain"/>
    <property type="match status" value="1"/>
</dbReference>
<sequence length="1228" mass="127213">METQLDEEEVDGGTATPWPLAYLQIVLAWDLPSAPTPTPGVAPSRRAPPPTSASVIECRVHYLEPLEDGPDGLAPPTPRPRLSFQASTGHASTQGLPIGLPPGLEAGCCVRCGPECAPPKPPPNVAPPSTPPPAPLPAGGMYVAAGQWRGSVRDGGRGALRLQWSSSANPNAPTVTTVMTVDLLPQPTLFHFALAYRPDEASALRDRLLTQWAGAARPGRALRVWDACSPPPLPTPPPTPPPNAGRGASPSPASAPGAGGSGSRNGSGGGGSGGGAPTPTAFSSAAAAATAAAIVSIDMEMAGRTPSGTHGPLGKLSVTPSGHLTPCGTPKAPPSPRGPRRPMGLAGASSVGRKSIKGKSMMDMAFIGGGGLSLSLGDGGVAATVAAAANLLVLLSPNVWTSVEVLTALRQALAAKRPVLLMYVPAADAETAAAVGAAAVAAVAGGEAAAAAGGGRGLSAMPAPELLALAPGVAVDLAAIVAGVPPDLARLFEEVAPVPYRLHPYAEAAALRHVVQMGGCGSRMAKPEEAGVLEAYLAPQLDRVDLSTLRPHRPPAPASGSGSGTPPPPAFYYEGVALRRHRANHACSPPLLRGWYQAEVVFDAAASQVHMDVSYEPKISNSMPSYRHRISLKWTAAEDNAAAASAAAAAFAAVSGFPCDGPDGSVRGGSAYPIYASTSAAPGASAIAAAAAAAAASGGSAALEYAAKEAGAAAAAAPPKGLADVEGCVVQLGEAKQGSYWGRWEGSVQGLGGEFQLIEADDTLVLRAQTFFHHFYLASPSDGASGLASLLASGLRNQSTPGCRVRLYDSVHGSGGAAVARPAAERAAALDCSAAVLAVLSPNAWSDAAFVQDLEKAAELDLPVIFLYDPDPKSPAFVDLEAVLRAAPQGAVASYIAKALDVVPLFRRWYEQSACMEQLMRAAGFGRCVRLPTDDDSFAEELREARNELGGLAVLRDRRWAYYEGTAGRGGNVWGWYQVEAKFQPELELVELWVEFESKNPGSVPSYKARFSLDWRRADNTVREREGRWSGRVGGIGGPFTLRNRFGDDLLFNPQPHIWHYCLSGLQGESAEACAALAAALPELSEQGRRMRVWYDDRSSALSREALELGVSNSQHFTLFLSPGTFASVYARFEIQTALRLNKSTIVIHDPDSASKMHVDIKAARASAPAELRPLFDGPCLAWPGLRPDAVEGFVKQILEVGGFGRLYRSRKQQALEAAKAAAAGAGL</sequence>
<comment type="caution">
    <text evidence="2">The sequence shown here is derived from an EMBL/GenBank/DDBJ whole genome shotgun (WGS) entry which is preliminary data.</text>
</comment>
<keyword evidence="3" id="KW-1185">Reference proteome</keyword>
<gene>
    <name evidence="2" type="ORF">HYH03_001903</name>
</gene>
<feature type="compositionally biased region" description="Low complexity" evidence="1">
    <location>
        <begin position="244"/>
        <end position="256"/>
    </location>
</feature>
<dbReference type="Proteomes" id="UP000612055">
    <property type="component" value="Unassembled WGS sequence"/>
</dbReference>
<dbReference type="OrthoDB" id="547463at2759"/>
<feature type="region of interest" description="Disordered" evidence="1">
    <location>
        <begin position="66"/>
        <end position="98"/>
    </location>
</feature>
<feature type="region of interest" description="Disordered" evidence="1">
    <location>
        <begin position="303"/>
        <end position="352"/>
    </location>
</feature>
<feature type="region of interest" description="Disordered" evidence="1">
    <location>
        <begin position="226"/>
        <end position="278"/>
    </location>
</feature>
<dbReference type="EMBL" id="JAEHOE010000004">
    <property type="protein sequence ID" value="KAG2500327.1"/>
    <property type="molecule type" value="Genomic_DNA"/>
</dbReference>
<feature type="region of interest" description="Disordered" evidence="1">
    <location>
        <begin position="547"/>
        <end position="567"/>
    </location>
</feature>
<feature type="compositionally biased region" description="Pro residues" evidence="1">
    <location>
        <begin position="229"/>
        <end position="243"/>
    </location>
</feature>
<accession>A0A835YCB7</accession>